<sequence>MPASHPQSQAGHQIRSCSHNLFHLLLVSPSPISLTFPSSPPNPHHLPPSSPPLLTPVSPLSMGPFLVNPDRGLMLGGLCPLRRIKTPEADGGGYGAWFLYRGSGLKAISVSLGNSVV</sequence>
<reference evidence="1" key="1">
    <citation type="submission" date="2020-08" db="EMBL/GenBank/DDBJ databases">
        <title>Plant Genome Project.</title>
        <authorList>
            <person name="Zhang R.-G."/>
        </authorList>
    </citation>
    <scope>NUCLEOTIDE SEQUENCE</scope>
    <source>
        <strain evidence="1">WSP0</strain>
        <tissue evidence="1">Leaf</tissue>
    </source>
</reference>
<name>A0AAV6J3T0_9ERIC</name>
<keyword evidence="2" id="KW-1185">Reference proteome</keyword>
<gene>
    <name evidence="1" type="ORF">RHGRI_022365</name>
</gene>
<dbReference type="Proteomes" id="UP000823749">
    <property type="component" value="Chromosome 8"/>
</dbReference>
<protein>
    <submittedName>
        <fullName evidence="1">Uncharacterized protein</fullName>
    </submittedName>
</protein>
<evidence type="ECO:0000313" key="2">
    <source>
        <dbReference type="Proteomes" id="UP000823749"/>
    </source>
</evidence>
<accession>A0AAV6J3T0</accession>
<comment type="caution">
    <text evidence="1">The sequence shown here is derived from an EMBL/GenBank/DDBJ whole genome shotgun (WGS) entry which is preliminary data.</text>
</comment>
<evidence type="ECO:0000313" key="1">
    <source>
        <dbReference type="EMBL" id="KAG5534209.1"/>
    </source>
</evidence>
<proteinExistence type="predicted"/>
<dbReference type="AlphaFoldDB" id="A0AAV6J3T0"/>
<dbReference type="EMBL" id="JACTNZ010000008">
    <property type="protein sequence ID" value="KAG5534209.1"/>
    <property type="molecule type" value="Genomic_DNA"/>
</dbReference>
<organism evidence="1 2">
    <name type="scientific">Rhododendron griersonianum</name>
    <dbReference type="NCBI Taxonomy" id="479676"/>
    <lineage>
        <taxon>Eukaryota</taxon>
        <taxon>Viridiplantae</taxon>
        <taxon>Streptophyta</taxon>
        <taxon>Embryophyta</taxon>
        <taxon>Tracheophyta</taxon>
        <taxon>Spermatophyta</taxon>
        <taxon>Magnoliopsida</taxon>
        <taxon>eudicotyledons</taxon>
        <taxon>Gunneridae</taxon>
        <taxon>Pentapetalae</taxon>
        <taxon>asterids</taxon>
        <taxon>Ericales</taxon>
        <taxon>Ericaceae</taxon>
        <taxon>Ericoideae</taxon>
        <taxon>Rhodoreae</taxon>
        <taxon>Rhododendron</taxon>
    </lineage>
</organism>